<dbReference type="SUPFAM" id="SSF55248">
    <property type="entry name" value="PCD-like"/>
    <property type="match status" value="1"/>
</dbReference>
<sequence>MSVLAQETCIPCRGSDPPLKGEELDALQEKLGNGWQIINEHHLEKEYIFADFRQALDFTVKVGEVAENQGHHPDIYLAWGKVKLAIWTHKIDGLTESDFILAAKADQEL</sequence>
<evidence type="ECO:0000256" key="4">
    <source>
        <dbReference type="HAMAP-Rule" id="MF_00434"/>
    </source>
</evidence>
<comment type="catalytic activity">
    <reaction evidence="1 4">
        <text>(4aS,6R)-4a-hydroxy-L-erythro-5,6,7,8-tetrahydrobiopterin = (6R)-L-erythro-6,7-dihydrobiopterin + H2O</text>
        <dbReference type="Rhea" id="RHEA:11920"/>
        <dbReference type="ChEBI" id="CHEBI:15377"/>
        <dbReference type="ChEBI" id="CHEBI:15642"/>
        <dbReference type="ChEBI" id="CHEBI:43120"/>
        <dbReference type="EC" id="4.2.1.96"/>
    </reaction>
</comment>
<dbReference type="Gene3D" id="3.30.1360.20">
    <property type="entry name" value="Transcriptional coactivator/pterin dehydratase"/>
    <property type="match status" value="1"/>
</dbReference>
<accession>A0A432G2A0</accession>
<dbReference type="EC" id="4.2.1.96" evidence="4"/>
<dbReference type="InterPro" id="IPR050376">
    <property type="entry name" value="Pterin-4-alpha-carb_dehyd"/>
</dbReference>
<dbReference type="GO" id="GO:0006729">
    <property type="term" value="P:tetrahydrobiopterin biosynthetic process"/>
    <property type="evidence" value="ECO:0007669"/>
    <property type="project" value="InterPro"/>
</dbReference>
<protein>
    <recommendedName>
        <fullName evidence="4">Putative pterin-4-alpha-carbinolamine dehydratase</fullName>
        <shortName evidence="4">PHS</shortName>
        <ecNumber evidence="4">4.2.1.96</ecNumber>
    </recommendedName>
    <alternativeName>
        <fullName evidence="4">4-alpha-hydroxy-tetrahydropterin dehydratase</fullName>
    </alternativeName>
    <alternativeName>
        <fullName evidence="4">Pterin carbinolamine dehydratase</fullName>
        <shortName evidence="4">PCD</shortName>
    </alternativeName>
</protein>
<evidence type="ECO:0000256" key="1">
    <source>
        <dbReference type="ARBA" id="ARBA00001554"/>
    </source>
</evidence>
<evidence type="ECO:0000313" key="5">
    <source>
        <dbReference type="EMBL" id="RTZ77590.1"/>
    </source>
</evidence>
<comment type="similarity">
    <text evidence="2 4">Belongs to the pterin-4-alpha-carbinolamine dehydratase family.</text>
</comment>
<dbReference type="CDD" id="cd00913">
    <property type="entry name" value="PCD_DCoH_subfamily_a"/>
    <property type="match status" value="1"/>
</dbReference>
<dbReference type="GO" id="GO:0008124">
    <property type="term" value="F:4-alpha-hydroxytetrahydrobiopterin dehydratase activity"/>
    <property type="evidence" value="ECO:0007669"/>
    <property type="project" value="UniProtKB-UniRule"/>
</dbReference>
<dbReference type="PANTHER" id="PTHR42805">
    <property type="entry name" value="PTERIN-4-ALPHA-CARBINOLAMINE DEHYDRATASE-RELATED"/>
    <property type="match status" value="1"/>
</dbReference>
<proteinExistence type="inferred from homology"/>
<reference evidence="5 6" key="1">
    <citation type="submission" date="2018-06" db="EMBL/GenBank/DDBJ databases">
        <title>Combined omics and stable isotope probing to characterize newly discovered Mariana Back-Arc vent microbial communities.</title>
        <authorList>
            <person name="Trembath-Reichert E."/>
            <person name="Huber J.A."/>
        </authorList>
    </citation>
    <scope>NUCLEOTIDE SEQUENCE [LARGE SCALE GENOMIC DNA]</scope>
    <source>
        <strain evidence="5">MAG 63_2</strain>
    </source>
</reference>
<gene>
    <name evidence="5" type="ORF">DSY98_08695</name>
</gene>
<dbReference type="Proteomes" id="UP000286732">
    <property type="component" value="Unassembled WGS sequence"/>
</dbReference>
<dbReference type="EMBL" id="QNZM01000337">
    <property type="protein sequence ID" value="RTZ77590.1"/>
    <property type="molecule type" value="Genomic_DNA"/>
</dbReference>
<comment type="caution">
    <text evidence="5">The sequence shown here is derived from an EMBL/GenBank/DDBJ whole genome shotgun (WGS) entry which is preliminary data.</text>
</comment>
<evidence type="ECO:0000256" key="3">
    <source>
        <dbReference type="ARBA" id="ARBA00023239"/>
    </source>
</evidence>
<keyword evidence="3 4" id="KW-0456">Lyase</keyword>
<name>A0A432G2A0_9DELT</name>
<dbReference type="InterPro" id="IPR001533">
    <property type="entry name" value="Pterin_deHydtase"/>
</dbReference>
<evidence type="ECO:0000256" key="2">
    <source>
        <dbReference type="ARBA" id="ARBA00006472"/>
    </source>
</evidence>
<dbReference type="HAMAP" id="MF_00434">
    <property type="entry name" value="Pterin_4_alpha"/>
    <property type="match status" value="1"/>
</dbReference>
<organism evidence="5 6">
    <name type="scientific">SAR324 cluster bacterium</name>
    <dbReference type="NCBI Taxonomy" id="2024889"/>
    <lineage>
        <taxon>Bacteria</taxon>
        <taxon>Deltaproteobacteria</taxon>
        <taxon>SAR324 cluster</taxon>
    </lineage>
</organism>
<dbReference type="AlphaFoldDB" id="A0A432G2A0"/>
<dbReference type="InterPro" id="IPR036428">
    <property type="entry name" value="PCD_sf"/>
</dbReference>
<dbReference type="Pfam" id="PF01329">
    <property type="entry name" value="Pterin_4a"/>
    <property type="match status" value="1"/>
</dbReference>
<evidence type="ECO:0000313" key="6">
    <source>
        <dbReference type="Proteomes" id="UP000286732"/>
    </source>
</evidence>
<dbReference type="PANTHER" id="PTHR42805:SF1">
    <property type="entry name" value="PTERIN-4-ALPHA-CARBINOLAMINE DEHYDRATASE-RELATED"/>
    <property type="match status" value="1"/>
</dbReference>